<feature type="compositionally biased region" description="Basic and acidic residues" evidence="1">
    <location>
        <begin position="274"/>
        <end position="301"/>
    </location>
</feature>
<evidence type="ECO:0000313" key="5">
    <source>
        <dbReference type="Proteomes" id="UP000030104"/>
    </source>
</evidence>
<feature type="compositionally biased region" description="Basic and acidic residues" evidence="1">
    <location>
        <begin position="432"/>
        <end position="454"/>
    </location>
</feature>
<protein>
    <submittedName>
        <fullName evidence="4">Uncharacterized protein</fullName>
    </submittedName>
</protein>
<feature type="region of interest" description="Disordered" evidence="1">
    <location>
        <begin position="428"/>
        <end position="646"/>
    </location>
</feature>
<feature type="compositionally biased region" description="Basic and acidic residues" evidence="1">
    <location>
        <begin position="225"/>
        <end position="234"/>
    </location>
</feature>
<reference evidence="4 5" key="1">
    <citation type="journal article" date="2015" name="Mol. Plant Microbe Interact.">
        <title>Genome, transcriptome, and functional analyses of Penicillium expansum provide new insights into secondary metabolism and pathogenicity.</title>
        <authorList>
            <person name="Ballester A.R."/>
            <person name="Marcet-Houben M."/>
            <person name="Levin E."/>
            <person name="Sela N."/>
            <person name="Selma-Lazaro C."/>
            <person name="Carmona L."/>
            <person name="Wisniewski M."/>
            <person name="Droby S."/>
            <person name="Gonzalez-Candelas L."/>
            <person name="Gabaldon T."/>
        </authorList>
    </citation>
    <scope>NUCLEOTIDE SEQUENCE [LARGE SCALE GENOMIC DNA]</scope>
    <source>
        <strain evidence="4 5">PHI-1</strain>
    </source>
</reference>
<feature type="compositionally biased region" description="Basic and acidic residues" evidence="1">
    <location>
        <begin position="34"/>
        <end position="72"/>
    </location>
</feature>
<keyword evidence="5" id="KW-1185">Reference proteome</keyword>
<evidence type="ECO:0000259" key="2">
    <source>
        <dbReference type="Pfam" id="PF13391"/>
    </source>
</evidence>
<dbReference type="Pfam" id="PF13391">
    <property type="entry name" value="HNH_2"/>
    <property type="match status" value="1"/>
</dbReference>
<feature type="compositionally biased region" description="Basic and acidic residues" evidence="1">
    <location>
        <begin position="341"/>
        <end position="371"/>
    </location>
</feature>
<feature type="domain" description="DUF8035" evidence="3">
    <location>
        <begin position="722"/>
        <end position="774"/>
    </location>
</feature>
<proteinExistence type="predicted"/>
<feature type="compositionally biased region" description="Basic and acidic residues" evidence="1">
    <location>
        <begin position="18"/>
        <end position="27"/>
    </location>
</feature>
<comment type="caution">
    <text evidence="4">The sequence shown here is derived from an EMBL/GenBank/DDBJ whole genome shotgun (WGS) entry which is preliminary data.</text>
</comment>
<dbReference type="Proteomes" id="UP000030104">
    <property type="component" value="Unassembled WGS sequence"/>
</dbReference>
<dbReference type="HOGENOM" id="CLU_264735_0_0_1"/>
<feature type="region of interest" description="Disordered" evidence="1">
    <location>
        <begin position="1210"/>
        <end position="1246"/>
    </location>
</feature>
<dbReference type="InterPro" id="IPR003615">
    <property type="entry name" value="HNH_nuc"/>
</dbReference>
<feature type="region of interest" description="Disordered" evidence="1">
    <location>
        <begin position="1156"/>
        <end position="1182"/>
    </location>
</feature>
<gene>
    <name evidence="4" type="ORF">PITC_052170</name>
</gene>
<dbReference type="InterPro" id="IPR058348">
    <property type="entry name" value="DUF8035"/>
</dbReference>
<dbReference type="AlphaFoldDB" id="A0A0A2KDW3"/>
<dbReference type="EMBL" id="JQGA01001455">
    <property type="protein sequence ID" value="KGO66017.1"/>
    <property type="molecule type" value="Genomic_DNA"/>
</dbReference>
<feature type="compositionally biased region" description="Basic and acidic residues" evidence="1">
    <location>
        <begin position="402"/>
        <end position="412"/>
    </location>
</feature>
<organism evidence="4 5">
    <name type="scientific">Penicillium italicum</name>
    <name type="common">Blue mold</name>
    <dbReference type="NCBI Taxonomy" id="40296"/>
    <lineage>
        <taxon>Eukaryota</taxon>
        <taxon>Fungi</taxon>
        <taxon>Dikarya</taxon>
        <taxon>Ascomycota</taxon>
        <taxon>Pezizomycotina</taxon>
        <taxon>Eurotiomycetes</taxon>
        <taxon>Eurotiomycetidae</taxon>
        <taxon>Eurotiales</taxon>
        <taxon>Aspergillaceae</taxon>
        <taxon>Penicillium</taxon>
    </lineage>
</organism>
<feature type="compositionally biased region" description="Basic and acidic residues" evidence="1">
    <location>
        <begin position="480"/>
        <end position="510"/>
    </location>
</feature>
<feature type="domain" description="HNH nuclease" evidence="2">
    <location>
        <begin position="959"/>
        <end position="1047"/>
    </location>
</feature>
<sequence>MSRRAPPRDYDEEDEFYEMERERERDRRPRRRDRHYEEDVEYRRRSSEPPVEGMEHMHIRERPRRDFMEERFAPPPRARNDNAYMRSRKEVDMVSPERYMPLDRDDAYMRPFGPRRRPRPPELDEDNFVFEERERHRGSRRHPREVDENLIFEKRERRGDRRHRPEPEREVETDLFLDESERRGHRRHRPERDREFESDPFIDGRERRRDRRHRPEPASEEDLLFEERVRERDSSRRRRSDPEFEEDDKPIVERERRRRSRRHPREFEEDGLVIEDKEIHRGSRRHPELRSEDNLLYEEREKRHRRRRPERELEEDLLVEGRGKYGGRRHHPERELEEEERVIGRKEREGPPLHSGWDRDHDFRSRERKLEFEEEEPSYRLRPRPPPPHRVEVGEVLLDNAPPERRRGPVDFLDREFEDDDVVIRRTNKGPRLVDRVDEEEMVTRGRERRRSVPSEDLERELRGLRREGREQFPLDEELSERSKFDSKSRSRDFEEIKEEVSIRKSKDQLPSRQPSPSLDSIHLPPIHQDMFTHHRHIDHGYKDTRTPRVRSPEPRSRRDSFDEVDIQHRKMRDGRMSEENLILKRRDSEESLAPEDSISPTSGPAVDFNDPWERETISATRRRPGPPVDESEFAYSHGTSDVSSTRDVEEDIMMGSTRIVNKTPGVTDDWSVVHPPSPDEPIEMTGALDVVEVKPRHASSDEAEMGRVAQKVTDPEEARSDRWTEIAKKLVVREAIEQMGFEYEETRTCYYIFSYLRSEDIDELIELSDEIRSARRRRIRDIQRERASVPDIVPRLRPRGGMPTRAQMIEKRMQDIRDREWMYSRRAPPLGSSLGLGRSPSVVRVNDENFNIPSKKRKDIICQLKKALLEQEVPSPLWAVLQVCDIQKIECIIQLAHFSLKIMDAICDLICTLPFKWTVTPSPSQQIETGCPPSNFSPRPRAPPVAIYAARERDGNKCVITGTRKIYQTAPIFPASAISSSLHDDPVSPNIWRFVDVFWGKETAERWKKAVFNKSTQPGSPVNDCTNLICLRRDLRSAWSSGLFALRPIWISDDMTEIEIEFYWQPRPDHKLYDMVDLAKEPISTKNLNSVDRLVVTVGKRDEPTYRVIESGYRFKMTTDDPAKRPLPSFDLLDMQWNFTRLIGLCAAGSFFDEDSEEDNHTKPDMTTQPERPSTPPNDDLMAWIDSSLSDFDSPPSSEFVEDINTSMIGPLMGPDANRSLSVGETSKSCEKLADADDSTSESSETTIVIDVISGTGHLSL</sequence>
<dbReference type="Pfam" id="PF26118">
    <property type="entry name" value="DUF8035"/>
    <property type="match status" value="1"/>
</dbReference>
<dbReference type="OrthoDB" id="5416097at2759"/>
<feature type="compositionally biased region" description="Basic and acidic residues" evidence="1">
    <location>
        <begin position="539"/>
        <end position="590"/>
    </location>
</feature>
<evidence type="ECO:0000313" key="4">
    <source>
        <dbReference type="EMBL" id="KGO66017.1"/>
    </source>
</evidence>
<name>A0A0A2KDW3_PENIT</name>
<feature type="compositionally biased region" description="Basic and acidic residues" evidence="1">
    <location>
        <begin position="460"/>
        <end position="473"/>
    </location>
</feature>
<dbReference type="PhylomeDB" id="A0A0A2KDW3"/>
<feature type="region of interest" description="Disordered" evidence="1">
    <location>
        <begin position="698"/>
        <end position="717"/>
    </location>
</feature>
<evidence type="ECO:0000259" key="3">
    <source>
        <dbReference type="Pfam" id="PF26118"/>
    </source>
</evidence>
<feature type="region of interest" description="Disordered" evidence="1">
    <location>
        <begin position="1"/>
        <end position="412"/>
    </location>
</feature>
<accession>A0A0A2KDW3</accession>
<feature type="compositionally biased region" description="Basic and acidic residues" evidence="1">
    <location>
        <begin position="144"/>
        <end position="172"/>
    </location>
</feature>
<evidence type="ECO:0000256" key="1">
    <source>
        <dbReference type="SAM" id="MobiDB-lite"/>
    </source>
</evidence>
<dbReference type="OMA" id="HMHIRER"/>
<feature type="compositionally biased region" description="Basic and acidic residues" evidence="1">
    <location>
        <begin position="190"/>
        <end position="217"/>
    </location>
</feature>